<sequence length="130" mass="14208">MMIDVQEGTLKEISSNSSSTTSSSSNTPRGGDGEALADSVIGGITGDRRCLFHSVIHVACLGNGKQSLREALQKQLTDELRHKVGDEFVRRGSEAEWFVQVDFTTYAAERRKPHVWGGEPVLLMCSQALQ</sequence>
<evidence type="ECO:0000313" key="2">
    <source>
        <dbReference type="Proteomes" id="UP001057402"/>
    </source>
</evidence>
<dbReference type="Proteomes" id="UP001057402">
    <property type="component" value="Chromosome 2"/>
</dbReference>
<organism evidence="1 2">
    <name type="scientific">Melastoma candidum</name>
    <dbReference type="NCBI Taxonomy" id="119954"/>
    <lineage>
        <taxon>Eukaryota</taxon>
        <taxon>Viridiplantae</taxon>
        <taxon>Streptophyta</taxon>
        <taxon>Embryophyta</taxon>
        <taxon>Tracheophyta</taxon>
        <taxon>Spermatophyta</taxon>
        <taxon>Magnoliopsida</taxon>
        <taxon>eudicotyledons</taxon>
        <taxon>Gunneridae</taxon>
        <taxon>Pentapetalae</taxon>
        <taxon>rosids</taxon>
        <taxon>malvids</taxon>
        <taxon>Myrtales</taxon>
        <taxon>Melastomataceae</taxon>
        <taxon>Melastomatoideae</taxon>
        <taxon>Melastomateae</taxon>
        <taxon>Melastoma</taxon>
    </lineage>
</organism>
<keyword evidence="2" id="KW-1185">Reference proteome</keyword>
<dbReference type="EMBL" id="CM042881">
    <property type="protein sequence ID" value="KAI4385294.1"/>
    <property type="molecule type" value="Genomic_DNA"/>
</dbReference>
<comment type="caution">
    <text evidence="1">The sequence shown here is derived from an EMBL/GenBank/DDBJ whole genome shotgun (WGS) entry which is preliminary data.</text>
</comment>
<protein>
    <submittedName>
        <fullName evidence="1">Uncharacterized protein</fullName>
    </submittedName>
</protein>
<accession>A0ACB9S647</accession>
<name>A0ACB9S647_9MYRT</name>
<evidence type="ECO:0000313" key="1">
    <source>
        <dbReference type="EMBL" id="KAI4385294.1"/>
    </source>
</evidence>
<proteinExistence type="predicted"/>
<gene>
    <name evidence="1" type="ORF">MLD38_003338</name>
</gene>
<reference evidence="2" key="1">
    <citation type="journal article" date="2023" name="Front. Plant Sci.">
        <title>Chromosomal-level genome assembly of Melastoma candidum provides insights into trichome evolution.</title>
        <authorList>
            <person name="Zhong Y."/>
            <person name="Wu W."/>
            <person name="Sun C."/>
            <person name="Zou P."/>
            <person name="Liu Y."/>
            <person name="Dai S."/>
            <person name="Zhou R."/>
        </authorList>
    </citation>
    <scope>NUCLEOTIDE SEQUENCE [LARGE SCALE GENOMIC DNA]</scope>
</reference>